<protein>
    <submittedName>
        <fullName evidence="1">Uncharacterized protein</fullName>
    </submittedName>
</protein>
<evidence type="ECO:0000313" key="2">
    <source>
        <dbReference type="Proteomes" id="UP000260351"/>
    </source>
</evidence>
<name>A0A3E1KDY1_9GAMM</name>
<dbReference type="EMBL" id="QUZK01000003">
    <property type="protein sequence ID" value="RFF32826.1"/>
    <property type="molecule type" value="Genomic_DNA"/>
</dbReference>
<dbReference type="Proteomes" id="UP000260351">
    <property type="component" value="Unassembled WGS sequence"/>
</dbReference>
<organism evidence="1 2">
    <name type="scientific">Wenzhouxiangella sediminis</name>
    <dbReference type="NCBI Taxonomy" id="1792836"/>
    <lineage>
        <taxon>Bacteria</taxon>
        <taxon>Pseudomonadati</taxon>
        <taxon>Pseudomonadota</taxon>
        <taxon>Gammaproteobacteria</taxon>
        <taxon>Chromatiales</taxon>
        <taxon>Wenzhouxiangellaceae</taxon>
        <taxon>Wenzhouxiangella</taxon>
    </lineage>
</organism>
<sequence length="82" mass="8827">MLFAEFAADVVGAHAAQASFREHKTVNQALFGSGRQLVEGAGLGAKILLEFSFGSNRRLTICNFQSHSFCFYGRVGALLANC</sequence>
<comment type="caution">
    <text evidence="1">The sequence shown here is derived from an EMBL/GenBank/DDBJ whole genome shotgun (WGS) entry which is preliminary data.</text>
</comment>
<gene>
    <name evidence="1" type="ORF">DZC52_00375</name>
</gene>
<accession>A0A3E1KDY1</accession>
<reference evidence="1 2" key="1">
    <citation type="submission" date="2018-08" db="EMBL/GenBank/DDBJ databases">
        <title>Wenzhouxiangella salilacus sp. nov., a novel bacterium isolated from a saline lake in Xinjiang Province, China.</title>
        <authorList>
            <person name="Han S."/>
        </authorList>
    </citation>
    <scope>NUCLEOTIDE SEQUENCE [LARGE SCALE GENOMIC DNA]</scope>
    <source>
        <strain evidence="1 2">XDB06</strain>
    </source>
</reference>
<keyword evidence="2" id="KW-1185">Reference proteome</keyword>
<dbReference type="AlphaFoldDB" id="A0A3E1KDY1"/>
<proteinExistence type="predicted"/>
<evidence type="ECO:0000313" key="1">
    <source>
        <dbReference type="EMBL" id="RFF32826.1"/>
    </source>
</evidence>